<evidence type="ECO:0000256" key="2">
    <source>
        <dbReference type="ARBA" id="ARBA00022723"/>
    </source>
</evidence>
<dbReference type="PANTHER" id="PTHR43401">
    <property type="entry name" value="L-THREONINE 3-DEHYDROGENASE"/>
    <property type="match status" value="1"/>
</dbReference>
<feature type="domain" description="Enoyl reductase (ER)" evidence="6">
    <location>
        <begin position="8"/>
        <end position="340"/>
    </location>
</feature>
<dbReference type="SUPFAM" id="SSF51735">
    <property type="entry name" value="NAD(P)-binding Rossmann-fold domains"/>
    <property type="match status" value="1"/>
</dbReference>
<evidence type="ECO:0000259" key="6">
    <source>
        <dbReference type="SMART" id="SM00829"/>
    </source>
</evidence>
<dbReference type="InterPro" id="IPR036291">
    <property type="entry name" value="NAD(P)-bd_dom_sf"/>
</dbReference>
<evidence type="ECO:0000256" key="3">
    <source>
        <dbReference type="ARBA" id="ARBA00022833"/>
    </source>
</evidence>
<accession>A0ABP8VA94</accession>
<dbReference type="Gene3D" id="3.90.180.10">
    <property type="entry name" value="Medium-chain alcohol dehydrogenases, catalytic domain"/>
    <property type="match status" value="1"/>
</dbReference>
<comment type="similarity">
    <text evidence="5">Belongs to the zinc-containing alcohol dehydrogenase family.</text>
</comment>
<keyword evidence="3 5" id="KW-0862">Zinc</keyword>
<protein>
    <submittedName>
        <fullName evidence="7">Zinc-binding dehydrogenase</fullName>
    </submittedName>
</protein>
<dbReference type="InterPro" id="IPR013154">
    <property type="entry name" value="ADH-like_N"/>
</dbReference>
<dbReference type="Gene3D" id="3.40.50.720">
    <property type="entry name" value="NAD(P)-binding Rossmann-like Domain"/>
    <property type="match status" value="1"/>
</dbReference>
<comment type="cofactor">
    <cofactor evidence="1 5">
        <name>Zn(2+)</name>
        <dbReference type="ChEBI" id="CHEBI:29105"/>
    </cofactor>
</comment>
<keyword evidence="2 5" id="KW-0479">Metal-binding</keyword>
<evidence type="ECO:0000313" key="7">
    <source>
        <dbReference type="EMBL" id="GAA4655760.1"/>
    </source>
</evidence>
<evidence type="ECO:0000256" key="1">
    <source>
        <dbReference type="ARBA" id="ARBA00001947"/>
    </source>
</evidence>
<gene>
    <name evidence="7" type="ORF">GCM10023346_48810</name>
</gene>
<evidence type="ECO:0000313" key="8">
    <source>
        <dbReference type="Proteomes" id="UP001500200"/>
    </source>
</evidence>
<dbReference type="Pfam" id="PF00107">
    <property type="entry name" value="ADH_zinc_N"/>
    <property type="match status" value="1"/>
</dbReference>
<sequence>MKAVILPGDKRVIVEERKIPDLGPHDVLVRTRASAICRSDMSLYHGSPIVGGEGARQGSVIPGHEAAGEVVRIGDSVTHVKEGDRVAGYLAVGCGFCEYCLSGYMMLCKQWKCLGFDVHGGDADYFVLPERNCLQLPDELSFRAGAVMTDMLGSQYHVQKQLGVAGGKTLAVFGMGPMGLAAVLVGKAFGARIIAVDVIANRLEQASRLGADVVINSGTDDALQRVRELTQGRGAEICIDCSGNPAGQNSALDAAAKLGAVALVGESRATEINPSEQIIRKLLTVVGGWYFPISDWEGIVRLVLDQKVPVEKLISHEFSINQAEEAFQAFDRRETEKALFIW</sequence>
<reference evidence="8" key="1">
    <citation type="journal article" date="2019" name="Int. J. Syst. Evol. Microbiol.">
        <title>The Global Catalogue of Microorganisms (GCM) 10K type strain sequencing project: providing services to taxonomists for standard genome sequencing and annotation.</title>
        <authorList>
            <consortium name="The Broad Institute Genomics Platform"/>
            <consortium name="The Broad Institute Genome Sequencing Center for Infectious Disease"/>
            <person name="Wu L."/>
            <person name="Ma J."/>
        </authorList>
    </citation>
    <scope>NUCLEOTIDE SEQUENCE [LARGE SCALE GENOMIC DNA]</scope>
    <source>
        <strain evidence="8">JCM 18514</strain>
    </source>
</reference>
<dbReference type="RefSeq" id="WP_345453908.1">
    <property type="nucleotide sequence ID" value="NZ_BAABKK010000052.1"/>
</dbReference>
<dbReference type="InterPro" id="IPR011032">
    <property type="entry name" value="GroES-like_sf"/>
</dbReference>
<dbReference type="InterPro" id="IPR013149">
    <property type="entry name" value="ADH-like_C"/>
</dbReference>
<dbReference type="SMART" id="SM00829">
    <property type="entry name" value="PKS_ER"/>
    <property type="match status" value="1"/>
</dbReference>
<comment type="caution">
    <text evidence="7">The sequence shown here is derived from an EMBL/GenBank/DDBJ whole genome shotgun (WGS) entry which is preliminary data.</text>
</comment>
<dbReference type="Proteomes" id="UP001500200">
    <property type="component" value="Unassembled WGS sequence"/>
</dbReference>
<keyword evidence="8" id="KW-1185">Reference proteome</keyword>
<organism evidence="7 8">
    <name type="scientific">Arthrobacter gyeryongensis</name>
    <dbReference type="NCBI Taxonomy" id="1650592"/>
    <lineage>
        <taxon>Bacteria</taxon>
        <taxon>Bacillati</taxon>
        <taxon>Actinomycetota</taxon>
        <taxon>Actinomycetes</taxon>
        <taxon>Micrococcales</taxon>
        <taxon>Micrococcaceae</taxon>
        <taxon>Arthrobacter</taxon>
    </lineage>
</organism>
<dbReference type="Pfam" id="PF08240">
    <property type="entry name" value="ADH_N"/>
    <property type="match status" value="1"/>
</dbReference>
<dbReference type="InterPro" id="IPR002328">
    <property type="entry name" value="ADH_Zn_CS"/>
</dbReference>
<dbReference type="InterPro" id="IPR020843">
    <property type="entry name" value="ER"/>
</dbReference>
<dbReference type="SUPFAM" id="SSF50129">
    <property type="entry name" value="GroES-like"/>
    <property type="match status" value="1"/>
</dbReference>
<name>A0ABP8VA94_9MICC</name>
<dbReference type="EMBL" id="BAABKK010000052">
    <property type="protein sequence ID" value="GAA4655760.1"/>
    <property type="molecule type" value="Genomic_DNA"/>
</dbReference>
<dbReference type="PANTHER" id="PTHR43401:SF2">
    <property type="entry name" value="L-THREONINE 3-DEHYDROGENASE"/>
    <property type="match status" value="1"/>
</dbReference>
<dbReference type="PROSITE" id="PS00059">
    <property type="entry name" value="ADH_ZINC"/>
    <property type="match status" value="1"/>
</dbReference>
<proteinExistence type="inferred from homology"/>
<keyword evidence="4" id="KW-0560">Oxidoreductase</keyword>
<dbReference type="InterPro" id="IPR050129">
    <property type="entry name" value="Zn_alcohol_dh"/>
</dbReference>
<evidence type="ECO:0000256" key="4">
    <source>
        <dbReference type="ARBA" id="ARBA00023002"/>
    </source>
</evidence>
<evidence type="ECO:0000256" key="5">
    <source>
        <dbReference type="RuleBase" id="RU361277"/>
    </source>
</evidence>